<dbReference type="WBParaSite" id="PS1159_v2.g16943.t1">
    <property type="protein sequence ID" value="PS1159_v2.g16943.t1"/>
    <property type="gene ID" value="PS1159_v2.g16943"/>
</dbReference>
<sequence>METKKRPKTFYTEQPRQVQDFSFPKPIVYYLAKNVNSINTYKKLIQTCKYFYSTNSVHFMPCLYFKAYEGNEWQSCSINSAKHICEKNKFNKDISPKLWITESFRFYSNKSTPKNFVSEIIPKLYRCNVSRLIISQQYLTFQEFLFLTPNVTNLHFHYVHLRYGSGKPVEFETIVSNLPKIEIFKYKFFREDPSVSTKTAKNLLKIQHFKNPKSFSIQNLPSKFDFNLFYPFIYKNKQIKLDVTFRQPVPEKYKNSIQAYENKTEYNTNNASKLS</sequence>
<evidence type="ECO:0000313" key="2">
    <source>
        <dbReference type="WBParaSite" id="PS1159_v2.g16943.t1"/>
    </source>
</evidence>
<evidence type="ECO:0000313" key="1">
    <source>
        <dbReference type="Proteomes" id="UP000887580"/>
    </source>
</evidence>
<accession>A0AC35FFB5</accession>
<organism evidence="1 2">
    <name type="scientific">Panagrolaimus sp. PS1159</name>
    <dbReference type="NCBI Taxonomy" id="55785"/>
    <lineage>
        <taxon>Eukaryota</taxon>
        <taxon>Metazoa</taxon>
        <taxon>Ecdysozoa</taxon>
        <taxon>Nematoda</taxon>
        <taxon>Chromadorea</taxon>
        <taxon>Rhabditida</taxon>
        <taxon>Tylenchina</taxon>
        <taxon>Panagrolaimomorpha</taxon>
        <taxon>Panagrolaimoidea</taxon>
        <taxon>Panagrolaimidae</taxon>
        <taxon>Panagrolaimus</taxon>
    </lineage>
</organism>
<protein>
    <submittedName>
        <fullName evidence="2">Uncharacterized protein</fullName>
    </submittedName>
</protein>
<proteinExistence type="predicted"/>
<dbReference type="Proteomes" id="UP000887580">
    <property type="component" value="Unplaced"/>
</dbReference>
<name>A0AC35FFB5_9BILA</name>
<reference evidence="2" key="1">
    <citation type="submission" date="2022-11" db="UniProtKB">
        <authorList>
            <consortium name="WormBaseParasite"/>
        </authorList>
    </citation>
    <scope>IDENTIFICATION</scope>
</reference>